<organism evidence="1 2">
    <name type="scientific">Clonostachys rosea f. rosea IK726</name>
    <dbReference type="NCBI Taxonomy" id="1349383"/>
    <lineage>
        <taxon>Eukaryota</taxon>
        <taxon>Fungi</taxon>
        <taxon>Dikarya</taxon>
        <taxon>Ascomycota</taxon>
        <taxon>Pezizomycotina</taxon>
        <taxon>Sordariomycetes</taxon>
        <taxon>Hypocreomycetidae</taxon>
        <taxon>Hypocreales</taxon>
        <taxon>Bionectriaceae</taxon>
        <taxon>Clonostachys</taxon>
    </lineage>
</organism>
<protein>
    <submittedName>
        <fullName evidence="1">Uncharacterized protein</fullName>
    </submittedName>
</protein>
<accession>A0ACA9U1A2</accession>
<name>A0ACA9U1A2_BIOOC</name>
<evidence type="ECO:0000313" key="2">
    <source>
        <dbReference type="Proteomes" id="UP000836387"/>
    </source>
</evidence>
<proteinExistence type="predicted"/>
<dbReference type="Proteomes" id="UP000836387">
    <property type="component" value="Unassembled WGS sequence"/>
</dbReference>
<reference evidence="1" key="2">
    <citation type="submission" date="2021-10" db="EMBL/GenBank/DDBJ databases">
        <authorList>
            <person name="Piombo E."/>
        </authorList>
    </citation>
    <scope>NUCLEOTIDE SEQUENCE</scope>
</reference>
<keyword evidence="2" id="KW-1185">Reference proteome</keyword>
<gene>
    <name evidence="1" type="ORF">CRV2_00013115</name>
</gene>
<comment type="caution">
    <text evidence="1">The sequence shown here is derived from an EMBL/GenBank/DDBJ whole genome shotgun (WGS) entry which is preliminary data.</text>
</comment>
<dbReference type="EMBL" id="CADEHS020000011">
    <property type="protein sequence ID" value="CAG9947004.1"/>
    <property type="molecule type" value="Genomic_DNA"/>
</dbReference>
<sequence>MFQRGPLWHMLIQMPFTYSHGTRDVPIQISRRLVFRSAFDRYFPGLESSLQSGPHPFPLRKDTLSRAGVREETWTMVPALARAAGVPVRGPFQALEAEGVFEWTADTIKRAIN</sequence>
<reference evidence="1" key="1">
    <citation type="submission" date="2020-04" db="EMBL/GenBank/DDBJ databases">
        <authorList>
            <person name="Broberg M."/>
        </authorList>
    </citation>
    <scope>NUCLEOTIDE SEQUENCE</scope>
</reference>
<evidence type="ECO:0000313" key="1">
    <source>
        <dbReference type="EMBL" id="CAG9947004.1"/>
    </source>
</evidence>